<accession>A0AAV7YTE8</accession>
<name>A0AAV7YTE8_9EUKA</name>
<feature type="active site" evidence="5">
    <location>
        <position position="385"/>
    </location>
</feature>
<dbReference type="CDD" id="cd00585">
    <property type="entry name" value="Peptidase_C1B"/>
    <property type="match status" value="1"/>
</dbReference>
<evidence type="ECO:0000256" key="4">
    <source>
        <dbReference type="PIRNR" id="PIRNR005700"/>
    </source>
</evidence>
<sequence>MSISQKFIQNASKKFCQNKITQILHNSIVNCEVKTLAVNRNSLIKINHVFSNKLPSVTVTNQKNSGRCWLFAYGNLIRSEIRKKLNVESFEISKTFLFFYDKLEKSNYFLETLISLSEIDCESRLIHFLLGDLVSDGGQFSMINSIVNKYGLCPLEFMPETITSSKSRLINGTLRTKLRHTTMVFQKMKKEKKTDEEFRKVKEEVLADIYHILSLHLGVPPISFNYRFYNKDKKFVKLEDMTPLQFRDEVLKYPTSEYVTLINDPRNEFNTVLTVEHLGNVYEGEKVKYLNVKNAVILEAIKKTIIEEEQPVWFGCDVGKFFNRSTGTLDTNVFDWDTLYNTNIYNGFGKADRLNLRESLMTHAMLFSGIDLDKDEKIQKLQVENSWGKDSGNNGFLSMSVDWFNEFCYEAAVLKKYLPENLLKILETSKPKVLPPWDPMGSLAKN</sequence>
<evidence type="ECO:0000256" key="1">
    <source>
        <dbReference type="ARBA" id="ARBA00022670"/>
    </source>
</evidence>
<dbReference type="SUPFAM" id="SSF54001">
    <property type="entry name" value="Cysteine proteinases"/>
    <property type="match status" value="1"/>
</dbReference>
<feature type="active site" evidence="5">
    <location>
        <position position="68"/>
    </location>
</feature>
<dbReference type="GO" id="GO:0070005">
    <property type="term" value="F:cysteine-type aminopeptidase activity"/>
    <property type="evidence" value="ECO:0007669"/>
    <property type="project" value="InterPro"/>
</dbReference>
<reference evidence="6" key="1">
    <citation type="submission" date="2022-08" db="EMBL/GenBank/DDBJ databases">
        <title>Novel sulphate-reducing endosymbionts in the free-living metamonad Anaeramoeba.</title>
        <authorList>
            <person name="Jerlstrom-Hultqvist J."/>
            <person name="Cepicka I."/>
            <person name="Gallot-Lavallee L."/>
            <person name="Salas-Leiva D."/>
            <person name="Curtis B.A."/>
            <person name="Zahonova K."/>
            <person name="Pipaliya S."/>
            <person name="Dacks J."/>
            <person name="Roger A.J."/>
        </authorList>
    </citation>
    <scope>NUCLEOTIDE SEQUENCE</scope>
    <source>
        <strain evidence="6">Busselton2</strain>
    </source>
</reference>
<gene>
    <name evidence="6" type="ORF">M0812_20936</name>
</gene>
<evidence type="ECO:0000313" key="6">
    <source>
        <dbReference type="EMBL" id="KAJ3432007.1"/>
    </source>
</evidence>
<comment type="caution">
    <text evidence="6">The sequence shown here is derived from an EMBL/GenBank/DDBJ whole genome shotgun (WGS) entry which is preliminary data.</text>
</comment>
<keyword evidence="1 4" id="KW-0645">Protease</keyword>
<proteinExistence type="inferred from homology"/>
<organism evidence="6 7">
    <name type="scientific">Anaeramoeba flamelloides</name>
    <dbReference type="NCBI Taxonomy" id="1746091"/>
    <lineage>
        <taxon>Eukaryota</taxon>
        <taxon>Metamonada</taxon>
        <taxon>Anaeramoebidae</taxon>
        <taxon>Anaeramoeba</taxon>
    </lineage>
</organism>
<dbReference type="GO" id="GO:0005737">
    <property type="term" value="C:cytoplasm"/>
    <property type="evidence" value="ECO:0007669"/>
    <property type="project" value="TreeGrafter"/>
</dbReference>
<comment type="similarity">
    <text evidence="4">Belongs to the peptidase C1 family.</text>
</comment>
<evidence type="ECO:0000256" key="5">
    <source>
        <dbReference type="PIRSR" id="PIRSR005700-1"/>
    </source>
</evidence>
<evidence type="ECO:0000313" key="7">
    <source>
        <dbReference type="Proteomes" id="UP001146793"/>
    </source>
</evidence>
<dbReference type="InterPro" id="IPR004134">
    <property type="entry name" value="Peptidase_C1B"/>
</dbReference>
<dbReference type="AlphaFoldDB" id="A0AAV7YTE8"/>
<dbReference type="EMBL" id="JANTQA010000047">
    <property type="protein sequence ID" value="KAJ3432007.1"/>
    <property type="molecule type" value="Genomic_DNA"/>
</dbReference>
<dbReference type="Pfam" id="PF03051">
    <property type="entry name" value="Peptidase_C1_2"/>
    <property type="match status" value="1"/>
</dbReference>
<keyword evidence="2 4" id="KW-0378">Hydrolase</keyword>
<keyword evidence="3 4" id="KW-0788">Thiol protease</keyword>
<dbReference type="GO" id="GO:0006508">
    <property type="term" value="P:proteolysis"/>
    <property type="evidence" value="ECO:0007669"/>
    <property type="project" value="UniProtKB-KW"/>
</dbReference>
<dbReference type="GO" id="GO:0009636">
    <property type="term" value="P:response to toxic substance"/>
    <property type="evidence" value="ECO:0007669"/>
    <property type="project" value="TreeGrafter"/>
</dbReference>
<protein>
    <submittedName>
        <fullName evidence="6">Bleomycin hydrolase</fullName>
    </submittedName>
</protein>
<dbReference type="Proteomes" id="UP001146793">
    <property type="component" value="Unassembled WGS sequence"/>
</dbReference>
<dbReference type="PANTHER" id="PTHR10363:SF2">
    <property type="entry name" value="BLEOMYCIN HYDROLASE"/>
    <property type="match status" value="1"/>
</dbReference>
<evidence type="ECO:0000256" key="3">
    <source>
        <dbReference type="ARBA" id="ARBA00022807"/>
    </source>
</evidence>
<dbReference type="InterPro" id="IPR038765">
    <property type="entry name" value="Papain-like_cys_pep_sf"/>
</dbReference>
<dbReference type="Gene3D" id="3.90.70.10">
    <property type="entry name" value="Cysteine proteinases"/>
    <property type="match status" value="1"/>
</dbReference>
<dbReference type="GO" id="GO:0043418">
    <property type="term" value="P:homocysteine catabolic process"/>
    <property type="evidence" value="ECO:0007669"/>
    <property type="project" value="TreeGrafter"/>
</dbReference>
<feature type="active site" evidence="5">
    <location>
        <position position="363"/>
    </location>
</feature>
<evidence type="ECO:0000256" key="2">
    <source>
        <dbReference type="ARBA" id="ARBA00022801"/>
    </source>
</evidence>
<dbReference type="PIRSF" id="PIRSF005700">
    <property type="entry name" value="PepC"/>
    <property type="match status" value="1"/>
</dbReference>
<dbReference type="PANTHER" id="PTHR10363">
    <property type="entry name" value="BLEOMYCIN HYDROLASE"/>
    <property type="match status" value="1"/>
</dbReference>